<dbReference type="PROSITE" id="PS51257">
    <property type="entry name" value="PROKAR_LIPOPROTEIN"/>
    <property type="match status" value="1"/>
</dbReference>
<keyword evidence="1" id="KW-0732">Signal</keyword>
<proteinExistence type="predicted"/>
<gene>
    <name evidence="2" type="ORF">BSZ36_01040</name>
</gene>
<accession>A0A259TVG3</accession>
<organism evidence="2 3">
    <name type="scientific">Rubricoccus marinus</name>
    <dbReference type="NCBI Taxonomy" id="716817"/>
    <lineage>
        <taxon>Bacteria</taxon>
        <taxon>Pseudomonadati</taxon>
        <taxon>Rhodothermota</taxon>
        <taxon>Rhodothermia</taxon>
        <taxon>Rhodothermales</taxon>
        <taxon>Rubricoccaceae</taxon>
        <taxon>Rubricoccus</taxon>
    </lineage>
</organism>
<keyword evidence="3" id="KW-1185">Reference proteome</keyword>
<sequence length="169" mass="17541">MIRLSVFLLSLSLAACDAGAPQPSAGADAPITLVSQKGGDDAFLVTENAAVRAAGEAVLLRINGETVELSVGEAYLIGEALTRVGYDAMDLKTQEALAPTGGPRCSEPPPGSGVTAIAGRMFKRCPPPPPPPFMEIGLLERLIGTSTKIVEAPEDAQWERIPGGLVSEF</sequence>
<dbReference type="Proteomes" id="UP000216446">
    <property type="component" value="Unassembled WGS sequence"/>
</dbReference>
<feature type="signal peptide" evidence="1">
    <location>
        <begin position="1"/>
        <end position="20"/>
    </location>
</feature>
<dbReference type="OrthoDB" id="9953517at2"/>
<reference evidence="2 3" key="1">
    <citation type="submission" date="2016-11" db="EMBL/GenBank/DDBJ databases">
        <title>Study of marine rhodopsin-containing bacteria.</title>
        <authorList>
            <person name="Yoshizawa S."/>
            <person name="Kumagai Y."/>
            <person name="Kogure K."/>
        </authorList>
    </citation>
    <scope>NUCLEOTIDE SEQUENCE [LARGE SCALE GENOMIC DNA]</scope>
    <source>
        <strain evidence="2 3">SG-29</strain>
    </source>
</reference>
<evidence type="ECO:0000313" key="2">
    <source>
        <dbReference type="EMBL" id="OZC01690.1"/>
    </source>
</evidence>
<feature type="chain" id="PRO_5013056794" evidence="1">
    <location>
        <begin position="21"/>
        <end position="169"/>
    </location>
</feature>
<dbReference type="InParanoid" id="A0A259TVG3"/>
<evidence type="ECO:0000313" key="3">
    <source>
        <dbReference type="Proteomes" id="UP000216446"/>
    </source>
</evidence>
<evidence type="ECO:0000256" key="1">
    <source>
        <dbReference type="SAM" id="SignalP"/>
    </source>
</evidence>
<comment type="caution">
    <text evidence="2">The sequence shown here is derived from an EMBL/GenBank/DDBJ whole genome shotgun (WGS) entry which is preliminary data.</text>
</comment>
<dbReference type="RefSeq" id="WP_094545308.1">
    <property type="nucleotide sequence ID" value="NZ_MQWB01000001.1"/>
</dbReference>
<dbReference type="EMBL" id="MQWB01000001">
    <property type="protein sequence ID" value="OZC01690.1"/>
    <property type="molecule type" value="Genomic_DNA"/>
</dbReference>
<protein>
    <submittedName>
        <fullName evidence="2">Uncharacterized protein</fullName>
    </submittedName>
</protein>
<name>A0A259TVG3_9BACT</name>
<dbReference type="AlphaFoldDB" id="A0A259TVG3"/>